<name>A0A2J6QYQ7_HYAVF</name>
<protein>
    <submittedName>
        <fullName evidence="1">Uncharacterized protein</fullName>
    </submittedName>
</protein>
<evidence type="ECO:0000313" key="1">
    <source>
        <dbReference type="EMBL" id="PMD31406.1"/>
    </source>
</evidence>
<dbReference type="AlphaFoldDB" id="A0A2J6QYQ7"/>
<gene>
    <name evidence="1" type="ORF">L207DRAFT_591368</name>
</gene>
<accession>A0A2J6QYQ7</accession>
<dbReference type="Proteomes" id="UP000235786">
    <property type="component" value="Unassembled WGS sequence"/>
</dbReference>
<proteinExistence type="predicted"/>
<dbReference type="EMBL" id="KZ613962">
    <property type="protein sequence ID" value="PMD31406.1"/>
    <property type="molecule type" value="Genomic_DNA"/>
</dbReference>
<keyword evidence="2" id="KW-1185">Reference proteome</keyword>
<sequence>MDQLTQPANFSNSHLKSSAHVLMTVSYQTPYIDPLRLLQSQLILSSNKPATCRLELKIYLASKIFLILFSPPYNKPSIRKRVSPPLGDKPAPKLNQSSFPLHIIQYFTGWSRRPSPSAQAGKLDASEWVIIEHAKVLLKWKCCECDFVNQAVDGEDEDALFCEGDVSGILVDGDKVAICGHGRCEGCEVLEGG</sequence>
<reference evidence="1 2" key="1">
    <citation type="submission" date="2016-04" db="EMBL/GenBank/DDBJ databases">
        <title>A degradative enzymes factory behind the ericoid mycorrhizal symbiosis.</title>
        <authorList>
            <consortium name="DOE Joint Genome Institute"/>
            <person name="Martino E."/>
            <person name="Morin E."/>
            <person name="Grelet G."/>
            <person name="Kuo A."/>
            <person name="Kohler A."/>
            <person name="Daghino S."/>
            <person name="Barry K."/>
            <person name="Choi C."/>
            <person name="Cichocki N."/>
            <person name="Clum A."/>
            <person name="Copeland A."/>
            <person name="Hainaut M."/>
            <person name="Haridas S."/>
            <person name="Labutti K."/>
            <person name="Lindquist E."/>
            <person name="Lipzen A."/>
            <person name="Khouja H.-R."/>
            <person name="Murat C."/>
            <person name="Ohm R."/>
            <person name="Olson A."/>
            <person name="Spatafora J."/>
            <person name="Veneault-Fourrey C."/>
            <person name="Henrissat B."/>
            <person name="Grigoriev I."/>
            <person name="Martin F."/>
            <person name="Perotto S."/>
        </authorList>
    </citation>
    <scope>NUCLEOTIDE SEQUENCE [LARGE SCALE GENOMIC DNA]</scope>
    <source>
        <strain evidence="1 2">F</strain>
    </source>
</reference>
<organism evidence="1 2">
    <name type="scientific">Hyaloscypha variabilis (strain UAMH 11265 / GT02V1 / F)</name>
    <name type="common">Meliniomyces variabilis</name>
    <dbReference type="NCBI Taxonomy" id="1149755"/>
    <lineage>
        <taxon>Eukaryota</taxon>
        <taxon>Fungi</taxon>
        <taxon>Dikarya</taxon>
        <taxon>Ascomycota</taxon>
        <taxon>Pezizomycotina</taxon>
        <taxon>Leotiomycetes</taxon>
        <taxon>Helotiales</taxon>
        <taxon>Hyaloscyphaceae</taxon>
        <taxon>Hyaloscypha</taxon>
        <taxon>Hyaloscypha variabilis</taxon>
    </lineage>
</organism>
<evidence type="ECO:0000313" key="2">
    <source>
        <dbReference type="Proteomes" id="UP000235786"/>
    </source>
</evidence>